<dbReference type="InterPro" id="IPR036867">
    <property type="entry name" value="R3H_dom_sf"/>
</dbReference>
<dbReference type="AlphaFoldDB" id="K8E905"/>
<dbReference type="RefSeq" id="XP_007515273.1">
    <property type="nucleotide sequence ID" value="XM_007515211.1"/>
</dbReference>
<dbReference type="GO" id="GO:0003676">
    <property type="term" value="F:nucleic acid binding"/>
    <property type="evidence" value="ECO:0007669"/>
    <property type="project" value="InterPro"/>
</dbReference>
<organism evidence="2 3">
    <name type="scientific">Bathycoccus prasinos</name>
    <dbReference type="NCBI Taxonomy" id="41875"/>
    <lineage>
        <taxon>Eukaryota</taxon>
        <taxon>Viridiplantae</taxon>
        <taxon>Chlorophyta</taxon>
        <taxon>Mamiellophyceae</taxon>
        <taxon>Mamiellales</taxon>
        <taxon>Bathycoccaceae</taxon>
        <taxon>Bathycoccus</taxon>
    </lineage>
</organism>
<feature type="compositionally biased region" description="Low complexity" evidence="1">
    <location>
        <begin position="20"/>
        <end position="30"/>
    </location>
</feature>
<feature type="region of interest" description="Disordered" evidence="1">
    <location>
        <begin position="1"/>
        <end position="37"/>
    </location>
</feature>
<proteinExistence type="predicted"/>
<dbReference type="OrthoDB" id="5979509at2759"/>
<feature type="compositionally biased region" description="Gly residues" evidence="1">
    <location>
        <begin position="7"/>
        <end position="19"/>
    </location>
</feature>
<name>K8E905_9CHLO</name>
<dbReference type="Gene3D" id="3.30.1370.50">
    <property type="entry name" value="R3H-like domain"/>
    <property type="match status" value="1"/>
</dbReference>
<dbReference type="Proteomes" id="UP000198341">
    <property type="component" value="Chromosome 1"/>
</dbReference>
<dbReference type="KEGG" id="bpg:Bathy01g01400"/>
<evidence type="ECO:0008006" key="4">
    <source>
        <dbReference type="Google" id="ProtNLM"/>
    </source>
</evidence>
<dbReference type="GeneID" id="19017876"/>
<evidence type="ECO:0000256" key="1">
    <source>
        <dbReference type="SAM" id="MobiDB-lite"/>
    </source>
</evidence>
<sequence>MKRPGAARGGGGQGGGNHGEGTNAQQNQQQMKKKKTIQTNNVLGNILGNIKKTTSGSNTSNTNTVAVRSSLMTPQERALERRKTFEKDVKEKIEKEVTTKWEASGGAETATFSFQPMVKMWRDVLHECASEMQTTSESIEIEDVMDENGDPMKFVRVYKLSKKEEEEKKQLEISLREKAEKAKREMLAFRKKESLTDKAPAFGDALSELRVAREGEKRDKRSVEETIADMRKAKEG</sequence>
<evidence type="ECO:0000313" key="2">
    <source>
        <dbReference type="EMBL" id="CCO14152.1"/>
    </source>
</evidence>
<keyword evidence="3" id="KW-1185">Reference proteome</keyword>
<feature type="region of interest" description="Disordered" evidence="1">
    <location>
        <begin position="213"/>
        <end position="236"/>
    </location>
</feature>
<accession>K8E905</accession>
<gene>
    <name evidence="2" type="ORF">Bathy01g01400</name>
</gene>
<protein>
    <recommendedName>
        <fullName evidence="4">R3H domain-containing protein</fullName>
    </recommendedName>
</protein>
<evidence type="ECO:0000313" key="3">
    <source>
        <dbReference type="Proteomes" id="UP000198341"/>
    </source>
</evidence>
<reference evidence="2 3" key="1">
    <citation type="submission" date="2011-10" db="EMBL/GenBank/DDBJ databases">
        <authorList>
            <person name="Genoscope - CEA"/>
        </authorList>
    </citation>
    <scope>NUCLEOTIDE SEQUENCE [LARGE SCALE GENOMIC DNA]</scope>
    <source>
        <strain evidence="2 3">RCC 1105</strain>
    </source>
</reference>
<dbReference type="EMBL" id="FO082278">
    <property type="protein sequence ID" value="CCO14152.1"/>
    <property type="molecule type" value="Genomic_DNA"/>
</dbReference>